<accession>A0ABV7L832</accession>
<protein>
    <submittedName>
        <fullName evidence="2">Uncharacterized protein</fullName>
    </submittedName>
</protein>
<reference evidence="3" key="1">
    <citation type="journal article" date="2019" name="Int. J. Syst. Evol. Microbiol.">
        <title>The Global Catalogue of Microorganisms (GCM) 10K type strain sequencing project: providing services to taxonomists for standard genome sequencing and annotation.</title>
        <authorList>
            <consortium name="The Broad Institute Genomics Platform"/>
            <consortium name="The Broad Institute Genome Sequencing Center for Infectious Disease"/>
            <person name="Wu L."/>
            <person name="Ma J."/>
        </authorList>
    </citation>
    <scope>NUCLEOTIDE SEQUENCE [LARGE SCALE GENOMIC DNA]</scope>
    <source>
        <strain evidence="3">KCTC 42964</strain>
    </source>
</reference>
<dbReference type="RefSeq" id="WP_379905868.1">
    <property type="nucleotide sequence ID" value="NZ_JBHRTR010000048.1"/>
</dbReference>
<dbReference type="EMBL" id="JBHRTR010000048">
    <property type="protein sequence ID" value="MFC3230574.1"/>
    <property type="molecule type" value="Genomic_DNA"/>
</dbReference>
<name>A0ABV7L832_9PROT</name>
<gene>
    <name evidence="2" type="ORF">ACFOGJ_25220</name>
</gene>
<evidence type="ECO:0000313" key="3">
    <source>
        <dbReference type="Proteomes" id="UP001595528"/>
    </source>
</evidence>
<keyword evidence="3" id="KW-1185">Reference proteome</keyword>
<comment type="caution">
    <text evidence="2">The sequence shown here is derived from an EMBL/GenBank/DDBJ whole genome shotgun (WGS) entry which is preliminary data.</text>
</comment>
<sequence>MTARRREAGGDPAAAWPIAIIEQHLLPAARPCADGTADEDMQAARSVLRAILAAGPDATPDWSASTRRSLACLGSG</sequence>
<dbReference type="Proteomes" id="UP001595528">
    <property type="component" value="Unassembled WGS sequence"/>
</dbReference>
<organism evidence="2 3">
    <name type="scientific">Marinibaculum pumilum</name>
    <dbReference type="NCBI Taxonomy" id="1766165"/>
    <lineage>
        <taxon>Bacteria</taxon>
        <taxon>Pseudomonadati</taxon>
        <taxon>Pseudomonadota</taxon>
        <taxon>Alphaproteobacteria</taxon>
        <taxon>Rhodospirillales</taxon>
        <taxon>Rhodospirillaceae</taxon>
        <taxon>Marinibaculum</taxon>
    </lineage>
</organism>
<evidence type="ECO:0000256" key="1">
    <source>
        <dbReference type="SAM" id="MobiDB-lite"/>
    </source>
</evidence>
<feature type="region of interest" description="Disordered" evidence="1">
    <location>
        <begin position="57"/>
        <end position="76"/>
    </location>
</feature>
<proteinExistence type="predicted"/>
<evidence type="ECO:0000313" key="2">
    <source>
        <dbReference type="EMBL" id="MFC3230574.1"/>
    </source>
</evidence>